<keyword evidence="2" id="KW-1185">Reference proteome</keyword>
<evidence type="ECO:0000313" key="1">
    <source>
        <dbReference type="EMBL" id="KAK9175793.1"/>
    </source>
</evidence>
<dbReference type="AlphaFoldDB" id="A0AAP0LI72"/>
<organism evidence="1 2">
    <name type="scientific">Citrus x changshan-huyou</name>
    <dbReference type="NCBI Taxonomy" id="2935761"/>
    <lineage>
        <taxon>Eukaryota</taxon>
        <taxon>Viridiplantae</taxon>
        <taxon>Streptophyta</taxon>
        <taxon>Embryophyta</taxon>
        <taxon>Tracheophyta</taxon>
        <taxon>Spermatophyta</taxon>
        <taxon>Magnoliopsida</taxon>
        <taxon>eudicotyledons</taxon>
        <taxon>Gunneridae</taxon>
        <taxon>Pentapetalae</taxon>
        <taxon>rosids</taxon>
        <taxon>malvids</taxon>
        <taxon>Sapindales</taxon>
        <taxon>Rutaceae</taxon>
        <taxon>Aurantioideae</taxon>
        <taxon>Citrus</taxon>
    </lineage>
</organism>
<sequence length="67" mass="7457">MATCFSSARLKTSSCMVRKVVYGARRSSLAHLVDDHHSGGAKMQCGDFLVALETLKRLMIPERFLVE</sequence>
<reference evidence="1 2" key="1">
    <citation type="submission" date="2024-05" db="EMBL/GenBank/DDBJ databases">
        <title>Haplotype-resolved chromosome-level genome assembly of Huyou (Citrus changshanensis).</title>
        <authorList>
            <person name="Miao C."/>
            <person name="Chen W."/>
            <person name="Wu Y."/>
            <person name="Wang L."/>
            <person name="Zhao S."/>
            <person name="Grierson D."/>
            <person name="Xu C."/>
            <person name="Chen K."/>
        </authorList>
    </citation>
    <scope>NUCLEOTIDE SEQUENCE [LARGE SCALE GENOMIC DNA]</scope>
    <source>
        <strain evidence="1">01-14</strain>
        <tissue evidence="1">Leaf</tissue>
    </source>
</reference>
<protein>
    <submittedName>
        <fullName evidence="1">Uncharacterized protein</fullName>
    </submittedName>
</protein>
<comment type="caution">
    <text evidence="1">The sequence shown here is derived from an EMBL/GenBank/DDBJ whole genome shotgun (WGS) entry which is preliminary data.</text>
</comment>
<evidence type="ECO:0000313" key="2">
    <source>
        <dbReference type="Proteomes" id="UP001428341"/>
    </source>
</evidence>
<name>A0AAP0LI72_9ROSI</name>
<accession>A0AAP0LI72</accession>
<proteinExistence type="predicted"/>
<gene>
    <name evidence="1" type="ORF">WN944_027802</name>
</gene>
<dbReference type="EMBL" id="JBCGBO010000025">
    <property type="protein sequence ID" value="KAK9175793.1"/>
    <property type="molecule type" value="Genomic_DNA"/>
</dbReference>
<dbReference type="Proteomes" id="UP001428341">
    <property type="component" value="Unassembled WGS sequence"/>
</dbReference>